<keyword evidence="2" id="KW-0812">Transmembrane</keyword>
<feature type="compositionally biased region" description="Pro residues" evidence="1">
    <location>
        <begin position="206"/>
        <end position="219"/>
    </location>
</feature>
<name>A0A1E1K1N1_9HELO</name>
<accession>A0A1E1K1N1</accession>
<evidence type="ECO:0000256" key="1">
    <source>
        <dbReference type="SAM" id="MobiDB-lite"/>
    </source>
</evidence>
<organism evidence="3 4">
    <name type="scientific">Rhynchosporium agropyri</name>
    <dbReference type="NCBI Taxonomy" id="914238"/>
    <lineage>
        <taxon>Eukaryota</taxon>
        <taxon>Fungi</taxon>
        <taxon>Dikarya</taxon>
        <taxon>Ascomycota</taxon>
        <taxon>Pezizomycotina</taxon>
        <taxon>Leotiomycetes</taxon>
        <taxon>Helotiales</taxon>
        <taxon>Ploettnerulaceae</taxon>
        <taxon>Rhynchosporium</taxon>
    </lineage>
</organism>
<feature type="region of interest" description="Disordered" evidence="1">
    <location>
        <begin position="147"/>
        <end position="182"/>
    </location>
</feature>
<keyword evidence="2" id="KW-0472">Membrane</keyword>
<gene>
    <name evidence="3" type="ORF">RAG0_02545</name>
</gene>
<feature type="region of interest" description="Disordered" evidence="1">
    <location>
        <begin position="356"/>
        <end position="382"/>
    </location>
</feature>
<feature type="transmembrane region" description="Helical" evidence="2">
    <location>
        <begin position="120"/>
        <end position="142"/>
    </location>
</feature>
<evidence type="ECO:0000313" key="4">
    <source>
        <dbReference type="Proteomes" id="UP000178912"/>
    </source>
</evidence>
<feature type="transmembrane region" description="Helical" evidence="2">
    <location>
        <begin position="239"/>
        <end position="257"/>
    </location>
</feature>
<feature type="compositionally biased region" description="Basic and acidic residues" evidence="1">
    <location>
        <begin position="357"/>
        <end position="372"/>
    </location>
</feature>
<sequence length="382" mass="42078">MCRISLRTTYSCNHKTTRVFHCNQPNCLTPNATTPLQNTSSTLCPICNPSKHSSARSSQLPAQPVPKITQDSTLLDNLSALSSKHLRIALITALPIIILLLPIINSSSPSEPDLRTSTPIQFLINILITTLLLLSTLVLLLLSTLTHPSHHSKPPSPWSKSDPSLPRTRKSQPQSPHETERAYRDRLLSEEIYLTQRRYSINPSTPRSPPFLLAPPSTPATPAHAHSSSSSASSGAYSWARYLSWGFIAVLVIVWLGDHGDGTPSDMSNVDTQQRGEEGLAYGPEPPPPQSLLASLTSHGWWFGVWFVILSVYWAVSVGEAWMRVEEDEDRDGDVGIDVFATGISKLDTQYEADENACERARGREWEEKRGENAPLSGMAGR</sequence>
<proteinExistence type="predicted"/>
<evidence type="ECO:0000256" key="2">
    <source>
        <dbReference type="SAM" id="Phobius"/>
    </source>
</evidence>
<feature type="compositionally biased region" description="Low complexity" evidence="1">
    <location>
        <begin position="220"/>
        <end position="232"/>
    </location>
</feature>
<feature type="transmembrane region" description="Helical" evidence="2">
    <location>
        <begin position="88"/>
        <end position="108"/>
    </location>
</feature>
<protein>
    <submittedName>
        <fullName evidence="3">Uncharacterized protein</fullName>
    </submittedName>
</protein>
<reference evidence="4" key="1">
    <citation type="submission" date="2016-03" db="EMBL/GenBank/DDBJ databases">
        <authorList>
            <person name="Guldener U."/>
        </authorList>
    </citation>
    <scope>NUCLEOTIDE SEQUENCE [LARGE SCALE GENOMIC DNA]</scope>
    <source>
        <strain evidence="4">04CH-RAC-A.6.1</strain>
    </source>
</reference>
<dbReference type="AlphaFoldDB" id="A0A1E1K1N1"/>
<dbReference type="EMBL" id="FJUX01000010">
    <property type="protein sequence ID" value="CZS91979.1"/>
    <property type="molecule type" value="Genomic_DNA"/>
</dbReference>
<dbReference type="Proteomes" id="UP000178912">
    <property type="component" value="Unassembled WGS sequence"/>
</dbReference>
<feature type="region of interest" description="Disordered" evidence="1">
    <location>
        <begin position="199"/>
        <end position="232"/>
    </location>
</feature>
<keyword evidence="2" id="KW-1133">Transmembrane helix</keyword>
<evidence type="ECO:0000313" key="3">
    <source>
        <dbReference type="EMBL" id="CZS91979.1"/>
    </source>
</evidence>
<keyword evidence="4" id="KW-1185">Reference proteome</keyword>
<feature type="transmembrane region" description="Helical" evidence="2">
    <location>
        <begin position="299"/>
        <end position="316"/>
    </location>
</feature>